<organism evidence="9 10">
    <name type="scientific">Brumimicrobium aurantiacum</name>
    <dbReference type="NCBI Taxonomy" id="1737063"/>
    <lineage>
        <taxon>Bacteria</taxon>
        <taxon>Pseudomonadati</taxon>
        <taxon>Bacteroidota</taxon>
        <taxon>Flavobacteriia</taxon>
        <taxon>Flavobacteriales</taxon>
        <taxon>Crocinitomicaceae</taxon>
        <taxon>Brumimicrobium</taxon>
    </lineage>
</organism>
<reference evidence="9 10" key="1">
    <citation type="submission" date="2018-08" db="EMBL/GenBank/DDBJ databases">
        <title>The draft genome squence of Brumimicrobium sp. N62.</title>
        <authorList>
            <person name="Du Z.-J."/>
            <person name="Luo H.-R."/>
        </authorList>
    </citation>
    <scope>NUCLEOTIDE SEQUENCE [LARGE SCALE GENOMIC DNA]</scope>
    <source>
        <strain evidence="9 10">N62</strain>
    </source>
</reference>
<evidence type="ECO:0000256" key="5">
    <source>
        <dbReference type="ARBA" id="ARBA00023136"/>
    </source>
</evidence>
<keyword evidence="2" id="KW-1003">Cell membrane</keyword>
<feature type="transmembrane region" description="Helical" evidence="7">
    <location>
        <begin position="268"/>
        <end position="287"/>
    </location>
</feature>
<dbReference type="InterPro" id="IPR002123">
    <property type="entry name" value="Plipid/glycerol_acylTrfase"/>
</dbReference>
<feature type="transmembrane region" description="Helical" evidence="7">
    <location>
        <begin position="707"/>
        <end position="726"/>
    </location>
</feature>
<evidence type="ECO:0000256" key="4">
    <source>
        <dbReference type="ARBA" id="ARBA00022989"/>
    </source>
</evidence>
<accession>A0A3E1EZE2</accession>
<gene>
    <name evidence="9" type="ORF">DXU93_03630</name>
</gene>
<evidence type="ECO:0000259" key="8">
    <source>
        <dbReference type="PROSITE" id="PS50156"/>
    </source>
</evidence>
<dbReference type="RefSeq" id="WP_116879904.1">
    <property type="nucleotide sequence ID" value="NZ_QURB01000002.1"/>
</dbReference>
<dbReference type="GO" id="GO:0005886">
    <property type="term" value="C:plasma membrane"/>
    <property type="evidence" value="ECO:0007669"/>
    <property type="project" value="UniProtKB-SubCell"/>
</dbReference>
<dbReference type="InterPro" id="IPR050545">
    <property type="entry name" value="Mycobact_MmpL"/>
</dbReference>
<evidence type="ECO:0000256" key="6">
    <source>
        <dbReference type="SAM" id="Coils"/>
    </source>
</evidence>
<dbReference type="CDD" id="cd07989">
    <property type="entry name" value="LPLAT_AGPAT-like"/>
    <property type="match status" value="1"/>
</dbReference>
<dbReference type="SUPFAM" id="SSF69593">
    <property type="entry name" value="Glycerol-3-phosphate (1)-acyltransferase"/>
    <property type="match status" value="1"/>
</dbReference>
<dbReference type="Gene3D" id="1.20.1640.10">
    <property type="entry name" value="Multidrug efflux transporter AcrB transmembrane domain"/>
    <property type="match status" value="2"/>
</dbReference>
<dbReference type="InterPro" id="IPR004869">
    <property type="entry name" value="MMPL_dom"/>
</dbReference>
<feature type="transmembrane region" description="Helical" evidence="7">
    <location>
        <begin position="747"/>
        <end position="765"/>
    </location>
</feature>
<dbReference type="EMBL" id="QURB01000002">
    <property type="protein sequence ID" value="RFC54925.1"/>
    <property type="molecule type" value="Genomic_DNA"/>
</dbReference>
<dbReference type="Pfam" id="PF03176">
    <property type="entry name" value="MMPL"/>
    <property type="match status" value="2"/>
</dbReference>
<dbReference type="SUPFAM" id="SSF82866">
    <property type="entry name" value="Multidrug efflux transporter AcrB transmembrane domain"/>
    <property type="match status" value="2"/>
</dbReference>
<dbReference type="GO" id="GO:0016746">
    <property type="term" value="F:acyltransferase activity"/>
    <property type="evidence" value="ECO:0007669"/>
    <property type="project" value="UniProtKB-KW"/>
</dbReference>
<dbReference type="Pfam" id="PF01553">
    <property type="entry name" value="Acyltransferase"/>
    <property type="match status" value="1"/>
</dbReference>
<proteinExistence type="predicted"/>
<keyword evidence="9" id="KW-0808">Transferase</keyword>
<feature type="transmembrane region" description="Helical" evidence="7">
    <location>
        <begin position="386"/>
        <end position="405"/>
    </location>
</feature>
<evidence type="ECO:0000256" key="2">
    <source>
        <dbReference type="ARBA" id="ARBA00022475"/>
    </source>
</evidence>
<dbReference type="SMART" id="SM00563">
    <property type="entry name" value="PlsC"/>
    <property type="match status" value="1"/>
</dbReference>
<protein>
    <submittedName>
        <fullName evidence="9">Glycerol acyltransferase</fullName>
    </submittedName>
</protein>
<keyword evidence="6" id="KW-0175">Coiled coil</keyword>
<keyword evidence="4 7" id="KW-1133">Transmembrane helix</keyword>
<dbReference type="OrthoDB" id="9803035at2"/>
<dbReference type="PROSITE" id="PS50156">
    <property type="entry name" value="SSD"/>
    <property type="match status" value="1"/>
</dbReference>
<feature type="transmembrane region" description="Helical" evidence="7">
    <location>
        <begin position="658"/>
        <end position="674"/>
    </location>
</feature>
<feature type="domain" description="SSD" evidence="8">
    <location>
        <begin position="676"/>
        <end position="799"/>
    </location>
</feature>
<feature type="coiled-coil region" evidence="6">
    <location>
        <begin position="488"/>
        <end position="515"/>
    </location>
</feature>
<dbReference type="InterPro" id="IPR000731">
    <property type="entry name" value="SSD"/>
</dbReference>
<comment type="subcellular location">
    <subcellularLocation>
        <location evidence="1">Cell membrane</location>
        <topology evidence="1">Multi-pass membrane protein</topology>
    </subcellularLocation>
</comment>
<feature type="transmembrane region" description="Helical" evidence="7">
    <location>
        <begin position="294"/>
        <end position="311"/>
    </location>
</feature>
<dbReference type="Proteomes" id="UP000257127">
    <property type="component" value="Unassembled WGS sequence"/>
</dbReference>
<dbReference type="PANTHER" id="PTHR33406">
    <property type="entry name" value="MEMBRANE PROTEIN MJ1562-RELATED"/>
    <property type="match status" value="1"/>
</dbReference>
<keyword evidence="3 7" id="KW-0812">Transmembrane</keyword>
<feature type="transmembrane region" description="Helical" evidence="7">
    <location>
        <begin position="777"/>
        <end position="800"/>
    </location>
</feature>
<evidence type="ECO:0000256" key="3">
    <source>
        <dbReference type="ARBA" id="ARBA00022692"/>
    </source>
</evidence>
<keyword evidence="9" id="KW-0012">Acyltransferase</keyword>
<evidence type="ECO:0000313" key="10">
    <source>
        <dbReference type="Proteomes" id="UP000257127"/>
    </source>
</evidence>
<evidence type="ECO:0000313" key="9">
    <source>
        <dbReference type="EMBL" id="RFC54925.1"/>
    </source>
</evidence>
<keyword evidence="10" id="KW-1185">Reference proteome</keyword>
<dbReference type="AlphaFoldDB" id="A0A3E1EZE2"/>
<feature type="transmembrane region" description="Helical" evidence="7">
    <location>
        <begin position="361"/>
        <end position="380"/>
    </location>
</feature>
<feature type="transmembrane region" description="Helical" evidence="7">
    <location>
        <begin position="317"/>
        <end position="340"/>
    </location>
</feature>
<dbReference type="PROSITE" id="PS51257">
    <property type="entry name" value="PROKAR_LIPOPROTEIN"/>
    <property type="match status" value="1"/>
</dbReference>
<sequence length="1220" mass="139562">MINYLIKTYKSIQKNSLLFVTLLILFLSSCFFFALRINFSEDITQILPKGEQNNKTSKVLQQLNFADKITVMVKSTTSSSLDKAAEVAELFLDTIKRDSIYYSEVQGKVDMNQIDQTFSFVHQNLPYFLNREDYKKLSKKIEKDEIDKQIKNSYKTLISPTGIVAREFILNDPLGFTSLGLNKLKSIGVSKDFIINNGFLSSNDSSTIMLFITPNFSGTDTKKSEVFVDHLYAYQKSLNEQYKGAIEISYFGSPFIALANARQIKSDIQSTVLFSLSILFLILILFYRRILIPITLFVPVICGGLFALAIVSLTTEAISAISISIGAVLLGITIDYSLHIATHYREKSDIASVYKSVTKPILTSSITTSIAFLCLTFVNSKVLQDLGIFASISIVSTAIFALLIIPHLYKPKQRPNVTIIDNLAEHKFHKNKVLLSIAIIAILFGIFSYDKVEFNNNIADLNFVPDEMQASEKQLESLGSIGAKSIYVTAYSDTLESVLNRNNQLEEKLHQLEKEGVIEDYTSIGEFVLSKEKQKEKLRLWNHFWNDQKIDSTIKYVNLAAKKLGFKEDAFSQVDTMLNKKYQHIHLRDYQEIKTLFLDEFYSEKNEFKTLSTIVKTDSISRANVLQTLAKEENIVVIDRKHLNEQFLGEIKDDFKRLMNYSFIAVFIILLFFFRRIELALVSIIPIVLTGIATTTFIYLFGLELNIFSTIVTTLILGLGIDFSIFMTTGLQNKYTNGQNNLKTYRISILLAVLTTVLSIGVLIFAKHPALKSISLISLFGIISAMLITFSIYPIIFSFIFESRPKQGKSPVSLRLFISAVLSHLYYGLGGLLFSLIGIVFIKLLPFNMEFKQRLFRKKISRLLKSVMYTNYGLKNMVYNPHHEAFDKPAIILPNHTSFLDTLSIGFINTPFIFFVNNWVYNSPIFGKAVQLAGYFPITKGLESNEEELIEMVRKGNSLVIFPEGTRSLTNDINRFHKGAFLLAQKYDLDIVPLYIHGNADLLPKGDFIIFDGKHTIEIGERISVNQEYKNLTLRELTKTISKKFKSKFKTIRYKLEDEDYFAQKVKLSFLYKRNEIVKKAKLEFELNKKTYHQVNPHIKPDAKILRIGDDLGIWDIMLTLQEAKRKVFTFIENIENQQIAEQNYLINKRKINYNRDPHSAYETLLITTNVNSEKIEALLNKHEFEQVIIVSSSIYQTDLLKFGFQLEIEENNYSILKKI</sequence>
<evidence type="ECO:0000256" key="1">
    <source>
        <dbReference type="ARBA" id="ARBA00004651"/>
    </source>
</evidence>
<keyword evidence="5 7" id="KW-0472">Membrane</keyword>
<feature type="transmembrane region" description="Helical" evidence="7">
    <location>
        <begin position="681"/>
        <end position="701"/>
    </location>
</feature>
<evidence type="ECO:0000256" key="7">
    <source>
        <dbReference type="SAM" id="Phobius"/>
    </source>
</evidence>
<feature type="transmembrane region" description="Helical" evidence="7">
    <location>
        <begin position="433"/>
        <end position="449"/>
    </location>
</feature>
<dbReference type="PANTHER" id="PTHR33406:SF13">
    <property type="entry name" value="MEMBRANE PROTEIN YDFJ"/>
    <property type="match status" value="1"/>
</dbReference>
<name>A0A3E1EZE2_9FLAO</name>
<comment type="caution">
    <text evidence="9">The sequence shown here is derived from an EMBL/GenBank/DDBJ whole genome shotgun (WGS) entry which is preliminary data.</text>
</comment>